<evidence type="ECO:0000313" key="4">
    <source>
        <dbReference type="EMBL" id="MFC3172674.1"/>
    </source>
</evidence>
<reference evidence="5" key="1">
    <citation type="journal article" date="2019" name="Int. J. Syst. Evol. Microbiol.">
        <title>The Global Catalogue of Microorganisms (GCM) 10K type strain sequencing project: providing services to taxonomists for standard genome sequencing and annotation.</title>
        <authorList>
            <consortium name="The Broad Institute Genomics Platform"/>
            <consortium name="The Broad Institute Genome Sequencing Center for Infectious Disease"/>
            <person name="Wu L."/>
            <person name="Ma J."/>
        </authorList>
    </citation>
    <scope>NUCLEOTIDE SEQUENCE [LARGE SCALE GENOMIC DNA]</scope>
    <source>
        <strain evidence="5">KCTC 42984</strain>
    </source>
</reference>
<keyword evidence="5" id="KW-1185">Reference proteome</keyword>
<dbReference type="InterPro" id="IPR000868">
    <property type="entry name" value="Isochorismatase-like_dom"/>
</dbReference>
<dbReference type="GO" id="GO:0016787">
    <property type="term" value="F:hydrolase activity"/>
    <property type="evidence" value="ECO:0007669"/>
    <property type="project" value="UniProtKB-KW"/>
</dbReference>
<organism evidence="4 5">
    <name type="scientific">Novosphingobium bradum</name>
    <dbReference type="NCBI Taxonomy" id="1737444"/>
    <lineage>
        <taxon>Bacteria</taxon>
        <taxon>Pseudomonadati</taxon>
        <taxon>Pseudomonadota</taxon>
        <taxon>Alphaproteobacteria</taxon>
        <taxon>Sphingomonadales</taxon>
        <taxon>Sphingomonadaceae</taxon>
        <taxon>Novosphingobium</taxon>
    </lineage>
</organism>
<keyword evidence="1 4" id="KW-0378">Hydrolase</keyword>
<dbReference type="Proteomes" id="UP001595604">
    <property type="component" value="Unassembled WGS sequence"/>
</dbReference>
<feature type="compositionally biased region" description="Basic and acidic residues" evidence="2">
    <location>
        <begin position="86"/>
        <end position="96"/>
    </location>
</feature>
<feature type="domain" description="Isochorismatase-like" evidence="3">
    <location>
        <begin position="15"/>
        <end position="197"/>
    </location>
</feature>
<accession>A0ABV7IKD8</accession>
<dbReference type="PANTHER" id="PTHR43540">
    <property type="entry name" value="PEROXYUREIDOACRYLATE/UREIDOACRYLATE AMIDOHYDROLASE-RELATED"/>
    <property type="match status" value="1"/>
</dbReference>
<evidence type="ECO:0000313" key="5">
    <source>
        <dbReference type="Proteomes" id="UP001595604"/>
    </source>
</evidence>
<feature type="region of interest" description="Disordered" evidence="2">
    <location>
        <begin position="86"/>
        <end position="106"/>
    </location>
</feature>
<gene>
    <name evidence="4" type="ORF">ACFOD9_00265</name>
</gene>
<dbReference type="SUPFAM" id="SSF52499">
    <property type="entry name" value="Isochorismatase-like hydrolases"/>
    <property type="match status" value="1"/>
</dbReference>
<name>A0ABV7IKD8_9SPHN</name>
<sequence>MAFDISPLLQPGKVAVLLSEMQRNMIGDLSDRALGQVARELGIVAAAVPLVKAARAHGAPVIHCLADTSPTRFGGNTNARLFRQKRPADAPPHDPAGDTPVQDLYEPGDVLSPRVHGLNPMADNQLEKRLRNSGITTVIIAGISTNVAIPGLAMDAVNHGYQVIVARDAVSGFPREQAEGMLNNTLAMIATLATVEDIVAAWA</sequence>
<dbReference type="InterPro" id="IPR050272">
    <property type="entry name" value="Isochorismatase-like_hydrls"/>
</dbReference>
<dbReference type="EMBL" id="JBHRTQ010000001">
    <property type="protein sequence ID" value="MFC3172674.1"/>
    <property type="molecule type" value="Genomic_DNA"/>
</dbReference>
<comment type="caution">
    <text evidence="4">The sequence shown here is derived from an EMBL/GenBank/DDBJ whole genome shotgun (WGS) entry which is preliminary data.</text>
</comment>
<dbReference type="InterPro" id="IPR036380">
    <property type="entry name" value="Isochorismatase-like_sf"/>
</dbReference>
<dbReference type="Gene3D" id="3.40.50.850">
    <property type="entry name" value="Isochorismatase-like"/>
    <property type="match status" value="1"/>
</dbReference>
<dbReference type="PANTHER" id="PTHR43540:SF6">
    <property type="entry name" value="ISOCHORISMATASE-LIKE DOMAIN-CONTAINING PROTEIN"/>
    <property type="match status" value="1"/>
</dbReference>
<dbReference type="RefSeq" id="WP_379508071.1">
    <property type="nucleotide sequence ID" value="NZ_JBHRTQ010000001.1"/>
</dbReference>
<evidence type="ECO:0000256" key="1">
    <source>
        <dbReference type="ARBA" id="ARBA00022801"/>
    </source>
</evidence>
<protein>
    <submittedName>
        <fullName evidence="4">Cysteine hydrolase</fullName>
    </submittedName>
</protein>
<proteinExistence type="predicted"/>
<dbReference type="Pfam" id="PF00857">
    <property type="entry name" value="Isochorismatase"/>
    <property type="match status" value="1"/>
</dbReference>
<evidence type="ECO:0000256" key="2">
    <source>
        <dbReference type="SAM" id="MobiDB-lite"/>
    </source>
</evidence>
<evidence type="ECO:0000259" key="3">
    <source>
        <dbReference type="Pfam" id="PF00857"/>
    </source>
</evidence>
<dbReference type="CDD" id="cd00431">
    <property type="entry name" value="cysteine_hydrolases"/>
    <property type="match status" value="1"/>
</dbReference>